<reference evidence="1 2" key="1">
    <citation type="submission" date="2024-01" db="EMBL/GenBank/DDBJ databases">
        <title>The complete chloroplast genome sequence of Lithospermum erythrorhizon: insights into the phylogenetic relationship among Boraginaceae species and the maternal lineages of purple gromwells.</title>
        <authorList>
            <person name="Okada T."/>
            <person name="Watanabe K."/>
        </authorList>
    </citation>
    <scope>NUCLEOTIDE SEQUENCE [LARGE SCALE GENOMIC DNA]</scope>
</reference>
<proteinExistence type="predicted"/>
<gene>
    <name evidence="1" type="ORF">LIER_16533</name>
</gene>
<name>A0AAV3Q9I4_LITER</name>
<organism evidence="1 2">
    <name type="scientific">Lithospermum erythrorhizon</name>
    <name type="common">Purple gromwell</name>
    <name type="synonym">Lithospermum officinale var. erythrorhizon</name>
    <dbReference type="NCBI Taxonomy" id="34254"/>
    <lineage>
        <taxon>Eukaryota</taxon>
        <taxon>Viridiplantae</taxon>
        <taxon>Streptophyta</taxon>
        <taxon>Embryophyta</taxon>
        <taxon>Tracheophyta</taxon>
        <taxon>Spermatophyta</taxon>
        <taxon>Magnoliopsida</taxon>
        <taxon>eudicotyledons</taxon>
        <taxon>Gunneridae</taxon>
        <taxon>Pentapetalae</taxon>
        <taxon>asterids</taxon>
        <taxon>lamiids</taxon>
        <taxon>Boraginales</taxon>
        <taxon>Boraginaceae</taxon>
        <taxon>Boraginoideae</taxon>
        <taxon>Lithospermeae</taxon>
        <taxon>Lithospermum</taxon>
    </lineage>
</organism>
<evidence type="ECO:0000313" key="2">
    <source>
        <dbReference type="Proteomes" id="UP001454036"/>
    </source>
</evidence>
<accession>A0AAV3Q9I4</accession>
<dbReference type="EMBL" id="BAABME010003705">
    <property type="protein sequence ID" value="GAA0159841.1"/>
    <property type="molecule type" value="Genomic_DNA"/>
</dbReference>
<sequence>MIRAVLQINPNLSYFLYGLSPFSLIVKRRVSNPSNIDIMGVVLQFEEPPNVITDYGPKMVQCFTFVDKE</sequence>
<dbReference type="Proteomes" id="UP001454036">
    <property type="component" value="Unassembled WGS sequence"/>
</dbReference>
<protein>
    <submittedName>
        <fullName evidence="1">Uncharacterized protein</fullName>
    </submittedName>
</protein>
<evidence type="ECO:0000313" key="1">
    <source>
        <dbReference type="EMBL" id="GAA0159841.1"/>
    </source>
</evidence>
<comment type="caution">
    <text evidence="1">The sequence shown here is derived from an EMBL/GenBank/DDBJ whole genome shotgun (WGS) entry which is preliminary data.</text>
</comment>
<keyword evidence="2" id="KW-1185">Reference proteome</keyword>
<dbReference type="AlphaFoldDB" id="A0AAV3Q9I4"/>